<organism evidence="3 4">
    <name type="scientific">Macrophomina phaseolina</name>
    <dbReference type="NCBI Taxonomy" id="35725"/>
    <lineage>
        <taxon>Eukaryota</taxon>
        <taxon>Fungi</taxon>
        <taxon>Dikarya</taxon>
        <taxon>Ascomycota</taxon>
        <taxon>Pezizomycotina</taxon>
        <taxon>Dothideomycetes</taxon>
        <taxon>Dothideomycetes incertae sedis</taxon>
        <taxon>Botryosphaeriales</taxon>
        <taxon>Botryosphaeriaceae</taxon>
        <taxon>Macrophomina</taxon>
    </lineage>
</organism>
<keyword evidence="2" id="KW-0812">Transmembrane</keyword>
<comment type="caution">
    <text evidence="3">The sequence shown here is derived from an EMBL/GenBank/DDBJ whole genome shotgun (WGS) entry which is preliminary data.</text>
</comment>
<keyword evidence="2" id="KW-1133">Transmembrane helix</keyword>
<dbReference type="Proteomes" id="UP000774617">
    <property type="component" value="Unassembled WGS sequence"/>
</dbReference>
<dbReference type="PANTHER" id="PTHR42088:SF1">
    <property type="entry name" value="YALI0F10131P"/>
    <property type="match status" value="1"/>
</dbReference>
<feature type="transmembrane region" description="Helical" evidence="2">
    <location>
        <begin position="86"/>
        <end position="105"/>
    </location>
</feature>
<evidence type="ECO:0000313" key="4">
    <source>
        <dbReference type="Proteomes" id="UP000774617"/>
    </source>
</evidence>
<evidence type="ECO:0000313" key="3">
    <source>
        <dbReference type="EMBL" id="KAH7061352.1"/>
    </source>
</evidence>
<proteinExistence type="predicted"/>
<feature type="region of interest" description="Disordered" evidence="1">
    <location>
        <begin position="483"/>
        <end position="556"/>
    </location>
</feature>
<keyword evidence="4" id="KW-1185">Reference proteome</keyword>
<sequence>MNRNHASHLAFHHARRAAAAASDNDARLGLNAVIGFEDEVVSNPSKSLQERDASPVLAARSESTSKACSSSRDSDTCQKPTDSSTAIILAAVIPIAIAIIVLVFLHRRHMKKQALEDLNDKHKSLDFGLDVPSKGSAASKTPEMSVVDAEKEIRKGGRGLSMDMETSPYLMPGGVQDSRESFHSMSRISDNHDPYRPVTFVKDDTMSLRSASKFNDGMSTYSKSSVGTDRMGLLKNAQRMSRSSPMSPEDRSIPEIQFPEPSHVRPPPSPSTASPVSPDGGSPDLTRDPVNGNEKRRSLNSDSKRTSVQEPSLPQIVEHGDTEAQATPRHKPNPLRLESMIASVHNPQTDSIMSKSSDYGDAFKITPPSPGQQNKASNRMSIDVVNNRPSTPPQGLAIQAPKPNRISMSLRPLPNDDPTENPEERANRIRSFYKEYFDDSKPEPAGRYAEEHEDYGQEYMEGALFDPDKGHFVVGGQPFAEPITRRAMTPPPRAPPRFRGHGPPGGSIGGGRPMTPGSMRSGTPLSMPRGNSAMSFRSGPPKKPLPPPSTLNSLPTPAALKEDAHIFNPIDFAPPPTFREMQGGRRPDSPMGVERPYSPSVRPHTPLATAFDELAVIPSPHALRKSGTFTSLDFMAPPRFKGVDAGSDAASVRSGGSGISAAQLHAVRSGAYRVSRIPKELAGTKDDLMTSLKPTWDLRAGGSGPQQVRPGM</sequence>
<accession>A0ABQ8GNK9</accession>
<gene>
    <name evidence="3" type="ORF">B0J12DRAFT_291264</name>
</gene>
<keyword evidence="2" id="KW-0472">Membrane</keyword>
<protein>
    <submittedName>
        <fullName evidence="3">Uncharacterized protein</fullName>
    </submittedName>
</protein>
<evidence type="ECO:0000256" key="2">
    <source>
        <dbReference type="SAM" id="Phobius"/>
    </source>
</evidence>
<evidence type="ECO:0000256" key="1">
    <source>
        <dbReference type="SAM" id="MobiDB-lite"/>
    </source>
</evidence>
<name>A0ABQ8GNK9_9PEZI</name>
<feature type="region of interest" description="Disordered" evidence="1">
    <location>
        <begin position="44"/>
        <end position="80"/>
    </location>
</feature>
<dbReference type="EMBL" id="JAGTJR010000004">
    <property type="protein sequence ID" value="KAH7061352.1"/>
    <property type="molecule type" value="Genomic_DNA"/>
</dbReference>
<feature type="compositionally biased region" description="Polar residues" evidence="1">
    <location>
        <begin position="61"/>
        <end position="80"/>
    </location>
</feature>
<feature type="region of interest" description="Disordered" evidence="1">
    <location>
        <begin position="237"/>
        <end position="333"/>
    </location>
</feature>
<dbReference type="PANTHER" id="PTHR42088">
    <property type="entry name" value="YALI0F10131P"/>
    <property type="match status" value="1"/>
</dbReference>
<feature type="compositionally biased region" description="Gly residues" evidence="1">
    <location>
        <begin position="502"/>
        <end position="512"/>
    </location>
</feature>
<feature type="compositionally biased region" description="Basic and acidic residues" evidence="1">
    <location>
        <begin position="293"/>
        <end position="307"/>
    </location>
</feature>
<feature type="region of interest" description="Disordered" evidence="1">
    <location>
        <begin position="568"/>
        <end position="599"/>
    </location>
</feature>
<reference evidence="3 4" key="1">
    <citation type="journal article" date="2021" name="Nat. Commun.">
        <title>Genetic determinants of endophytism in the Arabidopsis root mycobiome.</title>
        <authorList>
            <person name="Mesny F."/>
            <person name="Miyauchi S."/>
            <person name="Thiergart T."/>
            <person name="Pickel B."/>
            <person name="Atanasova L."/>
            <person name="Karlsson M."/>
            <person name="Huettel B."/>
            <person name="Barry K.W."/>
            <person name="Haridas S."/>
            <person name="Chen C."/>
            <person name="Bauer D."/>
            <person name="Andreopoulos W."/>
            <person name="Pangilinan J."/>
            <person name="LaButti K."/>
            <person name="Riley R."/>
            <person name="Lipzen A."/>
            <person name="Clum A."/>
            <person name="Drula E."/>
            <person name="Henrissat B."/>
            <person name="Kohler A."/>
            <person name="Grigoriev I.V."/>
            <person name="Martin F.M."/>
            <person name="Hacquard S."/>
        </authorList>
    </citation>
    <scope>NUCLEOTIDE SEQUENCE [LARGE SCALE GENOMIC DNA]</scope>
    <source>
        <strain evidence="3 4">MPI-SDFR-AT-0080</strain>
    </source>
</reference>